<dbReference type="RefSeq" id="WP_078665810.1">
    <property type="nucleotide sequence ID" value="NZ_FUXM01000021.1"/>
</dbReference>
<name>A0A1T4QRN8_9FIRM</name>
<dbReference type="SUPFAM" id="SSF54292">
    <property type="entry name" value="2Fe-2S ferredoxin-like"/>
    <property type="match status" value="1"/>
</dbReference>
<dbReference type="OrthoDB" id="9810588at2"/>
<dbReference type="Gene3D" id="3.30.420.480">
    <property type="entry name" value="Domain of unknown function (DUF4445)"/>
    <property type="match status" value="1"/>
</dbReference>
<dbReference type="InterPro" id="IPR036010">
    <property type="entry name" value="2Fe-2S_ferredoxin-like_sf"/>
</dbReference>
<accession>A0A1T4QRN8</accession>
<dbReference type="Gene3D" id="3.10.20.30">
    <property type="match status" value="1"/>
</dbReference>
<dbReference type="Pfam" id="PF17651">
    <property type="entry name" value="Raco_middle"/>
    <property type="match status" value="1"/>
</dbReference>
<dbReference type="SUPFAM" id="SSF53067">
    <property type="entry name" value="Actin-like ATPase domain"/>
    <property type="match status" value="1"/>
</dbReference>
<dbReference type="Pfam" id="PF17650">
    <property type="entry name" value="RACo_linker"/>
    <property type="match status" value="1"/>
</dbReference>
<dbReference type="InterPro" id="IPR041414">
    <property type="entry name" value="Raco-like_middle"/>
</dbReference>
<dbReference type="InterPro" id="IPR042259">
    <property type="entry name" value="Raco-like_middle_sf"/>
</dbReference>
<dbReference type="InterPro" id="IPR001041">
    <property type="entry name" value="2Fe-2S_ferredoxin-type"/>
</dbReference>
<feature type="domain" description="2Fe-2S ferredoxin-type" evidence="1">
    <location>
        <begin position="4"/>
        <end position="93"/>
    </location>
</feature>
<dbReference type="InterPro" id="IPR043129">
    <property type="entry name" value="ATPase_NBD"/>
</dbReference>
<dbReference type="InterPro" id="IPR052911">
    <property type="entry name" value="Corrinoid_activation_enz"/>
</dbReference>
<dbReference type="Pfam" id="PF00111">
    <property type="entry name" value="Fer2"/>
    <property type="match status" value="1"/>
</dbReference>
<dbReference type="PANTHER" id="PTHR42895">
    <property type="entry name" value="IRON-SULFUR CLUSTER-BINDING PROTEIN-RELATED"/>
    <property type="match status" value="1"/>
</dbReference>
<dbReference type="InterPro" id="IPR027980">
    <property type="entry name" value="RACo_C"/>
</dbReference>
<dbReference type="Pfam" id="PF14574">
    <property type="entry name" value="RACo_C_ter"/>
    <property type="match status" value="1"/>
</dbReference>
<proteinExistence type="predicted"/>
<dbReference type="InterPro" id="IPR040506">
    <property type="entry name" value="RACo_linker"/>
</dbReference>
<evidence type="ECO:0000313" key="2">
    <source>
        <dbReference type="EMBL" id="SKA06336.1"/>
    </source>
</evidence>
<organism evidence="2 3">
    <name type="scientific">Carboxydocella sporoproducens DSM 16521</name>
    <dbReference type="NCBI Taxonomy" id="1121270"/>
    <lineage>
        <taxon>Bacteria</taxon>
        <taxon>Bacillati</taxon>
        <taxon>Bacillota</taxon>
        <taxon>Clostridia</taxon>
        <taxon>Eubacteriales</taxon>
        <taxon>Clostridiales Family XVI. Incertae Sedis</taxon>
        <taxon>Carboxydocella</taxon>
    </lineage>
</organism>
<protein>
    <submittedName>
        <fullName evidence="2">Uncharacterized 2Fe-2 and 4Fe-4S clusters-containing protein, contains DUF4445 domain</fullName>
    </submittedName>
</protein>
<evidence type="ECO:0000313" key="3">
    <source>
        <dbReference type="Proteomes" id="UP000189933"/>
    </source>
</evidence>
<dbReference type="InterPro" id="IPR012675">
    <property type="entry name" value="Beta-grasp_dom_sf"/>
</dbReference>
<dbReference type="PROSITE" id="PS51085">
    <property type="entry name" value="2FE2S_FER_2"/>
    <property type="match status" value="1"/>
</dbReference>
<dbReference type="Proteomes" id="UP000189933">
    <property type="component" value="Unassembled WGS sequence"/>
</dbReference>
<dbReference type="Gene3D" id="3.10.20.880">
    <property type="match status" value="1"/>
</dbReference>
<dbReference type="CDD" id="cd00207">
    <property type="entry name" value="fer2"/>
    <property type="match status" value="1"/>
</dbReference>
<keyword evidence="3" id="KW-1185">Reference proteome</keyword>
<dbReference type="GO" id="GO:0051536">
    <property type="term" value="F:iron-sulfur cluster binding"/>
    <property type="evidence" value="ECO:0007669"/>
    <property type="project" value="InterPro"/>
</dbReference>
<evidence type="ECO:0000259" key="1">
    <source>
        <dbReference type="PROSITE" id="PS51085"/>
    </source>
</evidence>
<dbReference type="PANTHER" id="PTHR42895:SF2">
    <property type="entry name" value="IRON-SULFUR CLUSTER PROTEIN"/>
    <property type="match status" value="1"/>
</dbReference>
<sequence length="635" mass="68587">MDLHRVYFLPDGVEVQVEAGTTIWKAAQKAGLAIKSTCGGQGTCGRCAVIVQSGKVERGATANLSPQKLNEGWVLACQAKVQDNIVVEIPLESRLAEHQVLTSDEKRAGTLTEQEIDEKRWSGPGLIWRQTVKLSPPSLTDNTDDWSRLLTVLRKQTENSNIQIRLSALAQLAQALREGNWEVTVTLALGAGVTEVVDISPGQNNSPLYGIAVDIGTTTVVVQLINLITGERLDVRGTYNRQAKFGDDVISRIVHAVEVNGGLEELKEAVRSTINELVQGLCRKNGISPTEIKAVVCAGNTTMTHLLLGIDPNYIRLEPYIPTINFVPPIRAKELDLLVDPEAWVHALPSIASYVGGDITSGVLYTGMAEQQELTLLIDIGTNGEMVLGNEDWLIACSCSAGPAFEGGGIKFGMRAMYGAIERVEIGSDGKVKLKTIGNGKPVGICGSGLIDCIARLRDAGIIDRTGKFANLKHPRVRQGEEGPEFVLAWAEDSGIEQDITISEADIKNLIRSKGAIFAGIRVMLGMVDLPLEAVDRILIAGGFGNYLNIKDAVTIGLLPDLPEEKYRFIGNSSLKGACLALTSQAARAKVDEIAAKMTYLELSVGNTFMDEFVSALFLPHTDLSLFPSIEQKHK</sequence>
<dbReference type="AlphaFoldDB" id="A0A1T4QRN8"/>
<reference evidence="3" key="1">
    <citation type="submission" date="2017-02" db="EMBL/GenBank/DDBJ databases">
        <authorList>
            <person name="Varghese N."/>
            <person name="Submissions S."/>
        </authorList>
    </citation>
    <scope>NUCLEOTIDE SEQUENCE [LARGE SCALE GENOMIC DNA]</scope>
    <source>
        <strain evidence="3">DSM 16521</strain>
    </source>
</reference>
<dbReference type="EMBL" id="FUXM01000021">
    <property type="protein sequence ID" value="SKA06336.1"/>
    <property type="molecule type" value="Genomic_DNA"/>
</dbReference>
<gene>
    <name evidence="2" type="ORF">SAMN02745885_01768</name>
</gene>